<evidence type="ECO:0000256" key="1">
    <source>
        <dbReference type="ARBA" id="ARBA00004167"/>
    </source>
</evidence>
<dbReference type="InterPro" id="IPR020894">
    <property type="entry name" value="Cadherin_CS"/>
</dbReference>
<dbReference type="FunFam" id="2.60.40.60:FF:000033">
    <property type="entry name" value="FAT atypical cadherin 1"/>
    <property type="match status" value="1"/>
</dbReference>
<evidence type="ECO:0000256" key="3">
    <source>
        <dbReference type="ARBA" id="ARBA00022729"/>
    </source>
</evidence>
<reference evidence="11" key="1">
    <citation type="journal article" date="2019" name="bioRxiv">
        <title>The Genome of the Zebra Mussel, Dreissena polymorpha: A Resource for Invasive Species Research.</title>
        <authorList>
            <person name="McCartney M.A."/>
            <person name="Auch B."/>
            <person name="Kono T."/>
            <person name="Mallez S."/>
            <person name="Zhang Y."/>
            <person name="Obille A."/>
            <person name="Becker A."/>
            <person name="Abrahante J.E."/>
            <person name="Garbe J."/>
            <person name="Badalamenti J.P."/>
            <person name="Herman A."/>
            <person name="Mangelson H."/>
            <person name="Liachko I."/>
            <person name="Sullivan S."/>
            <person name="Sone E.D."/>
            <person name="Koren S."/>
            <person name="Silverstein K.A.T."/>
            <person name="Beckman K.B."/>
            <person name="Gohl D.M."/>
        </authorList>
    </citation>
    <scope>NUCLEOTIDE SEQUENCE</scope>
    <source>
        <strain evidence="11">Duluth1</strain>
        <tissue evidence="11">Whole animal</tissue>
    </source>
</reference>
<evidence type="ECO:0000256" key="4">
    <source>
        <dbReference type="ARBA" id="ARBA00022737"/>
    </source>
</evidence>
<dbReference type="AlphaFoldDB" id="A0A9D4QL87"/>
<evidence type="ECO:0000313" key="12">
    <source>
        <dbReference type="Proteomes" id="UP000828390"/>
    </source>
</evidence>
<dbReference type="SUPFAM" id="SSF49313">
    <property type="entry name" value="Cadherin-like"/>
    <property type="match status" value="3"/>
</dbReference>
<keyword evidence="5 9" id="KW-0106">Calcium</keyword>
<evidence type="ECO:0000256" key="6">
    <source>
        <dbReference type="ARBA" id="ARBA00022989"/>
    </source>
</evidence>
<dbReference type="InterPro" id="IPR002126">
    <property type="entry name" value="Cadherin-like_dom"/>
</dbReference>
<keyword evidence="3" id="KW-0732">Signal</keyword>
<keyword evidence="7" id="KW-0472">Membrane</keyword>
<evidence type="ECO:0000256" key="5">
    <source>
        <dbReference type="ARBA" id="ARBA00022837"/>
    </source>
</evidence>
<keyword evidence="6" id="KW-1133">Transmembrane helix</keyword>
<dbReference type="GO" id="GO:0007156">
    <property type="term" value="P:homophilic cell adhesion via plasma membrane adhesion molecules"/>
    <property type="evidence" value="ECO:0007669"/>
    <property type="project" value="InterPro"/>
</dbReference>
<keyword evidence="12" id="KW-1185">Reference proteome</keyword>
<dbReference type="CDD" id="cd11304">
    <property type="entry name" value="Cadherin_repeat"/>
    <property type="match status" value="3"/>
</dbReference>
<protein>
    <recommendedName>
        <fullName evidence="10">Cadherin domain-containing protein</fullName>
    </recommendedName>
</protein>
<dbReference type="PRINTS" id="PR00205">
    <property type="entry name" value="CADHERIN"/>
</dbReference>
<dbReference type="GO" id="GO:0005886">
    <property type="term" value="C:plasma membrane"/>
    <property type="evidence" value="ECO:0007669"/>
    <property type="project" value="InterPro"/>
</dbReference>
<evidence type="ECO:0000256" key="8">
    <source>
        <dbReference type="ARBA" id="ARBA00023180"/>
    </source>
</evidence>
<comment type="subcellular location">
    <subcellularLocation>
        <location evidence="1">Membrane</location>
        <topology evidence="1">Single-pass membrane protein</topology>
    </subcellularLocation>
</comment>
<reference evidence="11" key="2">
    <citation type="submission" date="2020-11" db="EMBL/GenBank/DDBJ databases">
        <authorList>
            <person name="McCartney M.A."/>
            <person name="Auch B."/>
            <person name="Kono T."/>
            <person name="Mallez S."/>
            <person name="Becker A."/>
            <person name="Gohl D.M."/>
            <person name="Silverstein K.A.T."/>
            <person name="Koren S."/>
            <person name="Bechman K.B."/>
            <person name="Herman A."/>
            <person name="Abrahante J.E."/>
            <person name="Garbe J."/>
        </authorList>
    </citation>
    <scope>NUCLEOTIDE SEQUENCE</scope>
    <source>
        <strain evidence="11">Duluth1</strain>
        <tissue evidence="11">Whole animal</tissue>
    </source>
</reference>
<feature type="domain" description="Cadherin" evidence="10">
    <location>
        <begin position="14"/>
        <end position="73"/>
    </location>
</feature>
<evidence type="ECO:0000313" key="11">
    <source>
        <dbReference type="EMBL" id="KAH3835336.1"/>
    </source>
</evidence>
<dbReference type="Proteomes" id="UP000828390">
    <property type="component" value="Unassembled WGS sequence"/>
</dbReference>
<comment type="caution">
    <text evidence="11">The sequence shown here is derived from an EMBL/GenBank/DDBJ whole genome shotgun (WGS) entry which is preliminary data.</text>
</comment>
<keyword evidence="8" id="KW-0325">Glycoprotein</keyword>
<proteinExistence type="predicted"/>
<dbReference type="PROSITE" id="PS00232">
    <property type="entry name" value="CADHERIN_1"/>
    <property type="match status" value="1"/>
</dbReference>
<dbReference type="InterPro" id="IPR050174">
    <property type="entry name" value="Protocadherin/Cadherin-CA"/>
</dbReference>
<sequence length="286" mass="31475">MNNDSKDFFKLNITINRDSTFNLRLVLLRSLNREAKDSYSLVLVAKDGGNPPKTGTQKIIINVTDANDNAPEFTQKIYNVTIKENTAPMETILTVSASDKDLNENAKVSYRISEYNLNKDRLGDTFVMISETGELKVKSDFTALAGQVVRFFIEAYDHGVNPLYSQAEVVVNIEDDSNNAPKVTISFITAGNKGFVDIPENSMNNSFVAYVDVVDSDKGDDGVVDCSVSNSHFSIVKISKGFKVVVNSILDREVLSTYNLTVTCSDKGTPVLSESASFLLHVTDIN</sequence>
<dbReference type="PANTHER" id="PTHR24028:SF146">
    <property type="entry name" value="CADHERIN 96CB, ISOFORM D-RELATED"/>
    <property type="match status" value="1"/>
</dbReference>
<evidence type="ECO:0000256" key="2">
    <source>
        <dbReference type="ARBA" id="ARBA00022692"/>
    </source>
</evidence>
<feature type="domain" description="Cadherin" evidence="10">
    <location>
        <begin position="196"/>
        <end position="286"/>
    </location>
</feature>
<gene>
    <name evidence="11" type="ORF">DPMN_108687</name>
</gene>
<dbReference type="GO" id="GO:0005509">
    <property type="term" value="F:calcium ion binding"/>
    <property type="evidence" value="ECO:0007669"/>
    <property type="project" value="UniProtKB-UniRule"/>
</dbReference>
<accession>A0A9D4QL87</accession>
<dbReference type="PANTHER" id="PTHR24028">
    <property type="entry name" value="CADHERIN-87A"/>
    <property type="match status" value="1"/>
</dbReference>
<organism evidence="11 12">
    <name type="scientific">Dreissena polymorpha</name>
    <name type="common">Zebra mussel</name>
    <name type="synonym">Mytilus polymorpha</name>
    <dbReference type="NCBI Taxonomy" id="45954"/>
    <lineage>
        <taxon>Eukaryota</taxon>
        <taxon>Metazoa</taxon>
        <taxon>Spiralia</taxon>
        <taxon>Lophotrochozoa</taxon>
        <taxon>Mollusca</taxon>
        <taxon>Bivalvia</taxon>
        <taxon>Autobranchia</taxon>
        <taxon>Heteroconchia</taxon>
        <taxon>Euheterodonta</taxon>
        <taxon>Imparidentia</taxon>
        <taxon>Neoheterodontei</taxon>
        <taxon>Myida</taxon>
        <taxon>Dreissenoidea</taxon>
        <taxon>Dreissenidae</taxon>
        <taxon>Dreissena</taxon>
    </lineage>
</organism>
<keyword evidence="4" id="KW-0677">Repeat</keyword>
<evidence type="ECO:0000256" key="7">
    <source>
        <dbReference type="ARBA" id="ARBA00023136"/>
    </source>
</evidence>
<dbReference type="PROSITE" id="PS50268">
    <property type="entry name" value="CADHERIN_2"/>
    <property type="match status" value="3"/>
</dbReference>
<evidence type="ECO:0000259" key="10">
    <source>
        <dbReference type="PROSITE" id="PS50268"/>
    </source>
</evidence>
<feature type="domain" description="Cadherin" evidence="10">
    <location>
        <begin position="74"/>
        <end position="183"/>
    </location>
</feature>
<evidence type="ECO:0000256" key="9">
    <source>
        <dbReference type="PROSITE-ProRule" id="PRU00043"/>
    </source>
</evidence>
<dbReference type="Gene3D" id="2.60.40.60">
    <property type="entry name" value="Cadherins"/>
    <property type="match status" value="3"/>
</dbReference>
<dbReference type="SMART" id="SM00112">
    <property type="entry name" value="CA"/>
    <property type="match status" value="3"/>
</dbReference>
<name>A0A9D4QL87_DREPO</name>
<keyword evidence="2" id="KW-0812">Transmembrane</keyword>
<dbReference type="Pfam" id="PF00028">
    <property type="entry name" value="Cadherin"/>
    <property type="match status" value="2"/>
</dbReference>
<dbReference type="InterPro" id="IPR015919">
    <property type="entry name" value="Cadherin-like_sf"/>
</dbReference>
<dbReference type="EMBL" id="JAIWYP010000004">
    <property type="protein sequence ID" value="KAH3835336.1"/>
    <property type="molecule type" value="Genomic_DNA"/>
</dbReference>